<keyword evidence="3" id="KW-1185">Reference proteome</keyword>
<evidence type="ECO:0008006" key="4">
    <source>
        <dbReference type="Google" id="ProtNLM"/>
    </source>
</evidence>
<dbReference type="AlphaFoldDB" id="A0A5C5UD44"/>
<feature type="transmembrane region" description="Helical" evidence="1">
    <location>
        <begin position="245"/>
        <end position="265"/>
    </location>
</feature>
<protein>
    <recommendedName>
        <fullName evidence="4">Phenol hydroxylase</fullName>
    </recommendedName>
</protein>
<organism evidence="2 3">
    <name type="scientific">Corynebacterium canis</name>
    <dbReference type="NCBI Taxonomy" id="679663"/>
    <lineage>
        <taxon>Bacteria</taxon>
        <taxon>Bacillati</taxon>
        <taxon>Actinomycetota</taxon>
        <taxon>Actinomycetes</taxon>
        <taxon>Mycobacteriales</taxon>
        <taxon>Corynebacteriaceae</taxon>
        <taxon>Corynebacterium</taxon>
    </lineage>
</organism>
<gene>
    <name evidence="2" type="ORF">FRX94_07980</name>
</gene>
<evidence type="ECO:0000256" key="1">
    <source>
        <dbReference type="SAM" id="Phobius"/>
    </source>
</evidence>
<keyword evidence="1" id="KW-0472">Membrane</keyword>
<dbReference type="OrthoDB" id="3218196at2"/>
<proteinExistence type="predicted"/>
<keyword evidence="1" id="KW-1133">Transmembrane helix</keyword>
<evidence type="ECO:0000313" key="2">
    <source>
        <dbReference type="EMBL" id="TWT24501.1"/>
    </source>
</evidence>
<name>A0A5C5UD44_9CORY</name>
<dbReference type="Proteomes" id="UP000320791">
    <property type="component" value="Unassembled WGS sequence"/>
</dbReference>
<sequence length="447" mass="48659">MSTPVTQDHWLDAVGSQEPSKRQRAFAIVRGWLDSLDFLSTSPGKLAAVTTLVSIAIFAAGYSMSLSSDDRQQALDTLITTTEPMSYASHNIYSSLSIADTTATTGFVQAGVEDPSTRDRYSEAIRLASISLAEAAAQQNEETSPLILEVQQQLPVYTGLVETARANNRVGNPVGAAYMAEASALMREQILPTAANLYAITSDEMTTQQAHLTKIQWIPISGLVAAVILLVVAQWWLFRVTRRRLNAGFVVATVLMVIATGWVGAANFMNWSAGSAAYQEASAPLFSLTNARIQAQKARTEETLSLIRRQNVNTSDTTFAQATKRINEALDLFEHSSLNETTADKQTLLTARSNVESWTTHHRSLLQAQDTGDYSAAVAHISGNTSSFDALDQDLAALMGKARTSLRSYINEGLSATRLVATPVLLLSLFSVFAVWIGIRPRFQEYL</sequence>
<feature type="transmembrane region" description="Helical" evidence="1">
    <location>
        <begin position="217"/>
        <end position="238"/>
    </location>
</feature>
<keyword evidence="1" id="KW-0812">Transmembrane</keyword>
<dbReference type="RefSeq" id="WP_146324600.1">
    <property type="nucleotide sequence ID" value="NZ_BAABLR010000070.1"/>
</dbReference>
<accession>A0A5C5UD44</accession>
<reference evidence="2 3" key="1">
    <citation type="submission" date="2019-08" db="EMBL/GenBank/DDBJ databases">
        <authorList>
            <person name="Lei W."/>
        </authorList>
    </citation>
    <scope>NUCLEOTIDE SEQUENCE [LARGE SCALE GENOMIC DNA]</scope>
    <source>
        <strain evidence="2 3">CCUG 58627</strain>
    </source>
</reference>
<comment type="caution">
    <text evidence="2">The sequence shown here is derived from an EMBL/GenBank/DDBJ whole genome shotgun (WGS) entry which is preliminary data.</text>
</comment>
<dbReference type="EMBL" id="VOHM01000016">
    <property type="protein sequence ID" value="TWT24501.1"/>
    <property type="molecule type" value="Genomic_DNA"/>
</dbReference>
<feature type="transmembrane region" description="Helical" evidence="1">
    <location>
        <begin position="419"/>
        <end position="439"/>
    </location>
</feature>
<evidence type="ECO:0000313" key="3">
    <source>
        <dbReference type="Proteomes" id="UP000320791"/>
    </source>
</evidence>